<feature type="compositionally biased region" description="Low complexity" evidence="1">
    <location>
        <begin position="210"/>
        <end position="235"/>
    </location>
</feature>
<feature type="compositionally biased region" description="Low complexity" evidence="1">
    <location>
        <begin position="422"/>
        <end position="431"/>
    </location>
</feature>
<feature type="compositionally biased region" description="Polar residues" evidence="1">
    <location>
        <begin position="760"/>
        <end position="770"/>
    </location>
</feature>
<name>A0AAJ0DCA9_9PEZI</name>
<feature type="region of interest" description="Disordered" evidence="1">
    <location>
        <begin position="47"/>
        <end position="136"/>
    </location>
</feature>
<feature type="compositionally biased region" description="Low complexity" evidence="1">
    <location>
        <begin position="350"/>
        <end position="370"/>
    </location>
</feature>
<evidence type="ECO:0000256" key="1">
    <source>
        <dbReference type="SAM" id="MobiDB-lite"/>
    </source>
</evidence>
<comment type="caution">
    <text evidence="3">The sequence shown here is derived from an EMBL/GenBank/DDBJ whole genome shotgun (WGS) entry which is preliminary data.</text>
</comment>
<feature type="compositionally biased region" description="Low complexity" evidence="1">
    <location>
        <begin position="509"/>
        <end position="524"/>
    </location>
</feature>
<dbReference type="EMBL" id="JAWDJX010000027">
    <property type="protein sequence ID" value="KAK3051227.1"/>
    <property type="molecule type" value="Genomic_DNA"/>
</dbReference>
<feature type="compositionally biased region" description="Basic residues" evidence="1">
    <location>
        <begin position="89"/>
        <end position="100"/>
    </location>
</feature>
<reference evidence="3" key="1">
    <citation type="submission" date="2023-04" db="EMBL/GenBank/DDBJ databases">
        <title>Black Yeasts Isolated from many extreme environments.</title>
        <authorList>
            <person name="Coleine C."/>
            <person name="Stajich J.E."/>
            <person name="Selbmann L."/>
        </authorList>
    </citation>
    <scope>NUCLEOTIDE SEQUENCE</scope>
    <source>
        <strain evidence="3">CCFEE 5312</strain>
    </source>
</reference>
<gene>
    <name evidence="3" type="ORF">LTR09_007623</name>
</gene>
<evidence type="ECO:0000313" key="4">
    <source>
        <dbReference type="Proteomes" id="UP001271007"/>
    </source>
</evidence>
<proteinExistence type="predicted"/>
<dbReference type="AlphaFoldDB" id="A0AAJ0DCA9"/>
<organism evidence="3 4">
    <name type="scientific">Extremus antarcticus</name>
    <dbReference type="NCBI Taxonomy" id="702011"/>
    <lineage>
        <taxon>Eukaryota</taxon>
        <taxon>Fungi</taxon>
        <taxon>Dikarya</taxon>
        <taxon>Ascomycota</taxon>
        <taxon>Pezizomycotina</taxon>
        <taxon>Dothideomycetes</taxon>
        <taxon>Dothideomycetidae</taxon>
        <taxon>Mycosphaerellales</taxon>
        <taxon>Extremaceae</taxon>
        <taxon>Extremus</taxon>
    </lineage>
</organism>
<feature type="region of interest" description="Disordered" evidence="1">
    <location>
        <begin position="584"/>
        <end position="605"/>
    </location>
</feature>
<feature type="compositionally biased region" description="Polar residues" evidence="1">
    <location>
        <begin position="643"/>
        <end position="658"/>
    </location>
</feature>
<feature type="transmembrane region" description="Helical" evidence="2">
    <location>
        <begin position="15"/>
        <end position="36"/>
    </location>
</feature>
<dbReference type="Proteomes" id="UP001271007">
    <property type="component" value="Unassembled WGS sequence"/>
</dbReference>
<evidence type="ECO:0000313" key="3">
    <source>
        <dbReference type="EMBL" id="KAK3051227.1"/>
    </source>
</evidence>
<feature type="region of interest" description="Disordered" evidence="1">
    <location>
        <begin position="791"/>
        <end position="885"/>
    </location>
</feature>
<keyword evidence="2" id="KW-0812">Transmembrane</keyword>
<evidence type="ECO:0000256" key="2">
    <source>
        <dbReference type="SAM" id="Phobius"/>
    </source>
</evidence>
<protein>
    <submittedName>
        <fullName evidence="3">Uncharacterized protein</fullName>
    </submittedName>
</protein>
<feature type="region of interest" description="Disordered" evidence="1">
    <location>
        <begin position="639"/>
        <end position="777"/>
    </location>
</feature>
<feature type="compositionally biased region" description="Basic and acidic residues" evidence="1">
    <location>
        <begin position="371"/>
        <end position="381"/>
    </location>
</feature>
<feature type="compositionally biased region" description="Basic and acidic residues" evidence="1">
    <location>
        <begin position="101"/>
        <end position="127"/>
    </location>
</feature>
<feature type="compositionally biased region" description="Low complexity" evidence="1">
    <location>
        <begin position="317"/>
        <end position="329"/>
    </location>
</feature>
<keyword evidence="2" id="KW-1133">Transmembrane helix</keyword>
<feature type="region of interest" description="Disordered" evidence="1">
    <location>
        <begin position="313"/>
        <end position="434"/>
    </location>
</feature>
<keyword evidence="2" id="KW-0472">Membrane</keyword>
<keyword evidence="4" id="KW-1185">Reference proteome</keyword>
<feature type="region of interest" description="Disordered" evidence="1">
    <location>
        <begin position="459"/>
        <end position="537"/>
    </location>
</feature>
<accession>A0AAJ0DCA9</accession>
<sequence length="885" mass="96647">MPDHHAYGRHDNHKGIFFVVTILTVGLCSIFPMMCFKNHSAKEKAKRREAKAEVEHAQRRQQQAEEQVEDMMAPRRPSSRVCSPTTAHMPHHRHHRHHSTAPRDRYDGRGRRYDREEEEDSDRRASSRESAATAIPPQLMGAGVAANANVLASDTPEYAMFINDAAYHANEQAEGLPSPAFLSPLWSTREQSPSPPTSGSDPDQPPQPTPESGSSRTTASSFRSYASSFAPLLRNNRNDTRLLKRTSKPSAHLGKRSSTVHPPNVPARSPSYYKPKVVEDSALTTSPTSPMSLSPSPPISLPLVSFYSPFPLRKSRSSPTNSGSGSSRPAVSPLQTLRGQHVPVSLFDDSTPLSPMSPMSPLSPLTLPRSARSEASGESRSRGSSRNQSLAIRHARDSSSDSAVSMGEKRWYPQTPPEVDPRSPSDSTPSTRSRHYFRTFSNDMIKQTEVTAHFVTAPTSPAAVEHHLRRKPSSHESPGRLNEPASSGKGKRKQSGLLGTWRASHSARSPLLTTPSSASGSSTPEIRVSSPGLAKSRRKSSISSYFTRILPETVSPAHTPSSAGSPALSTHWEDVLAESQDPQHVKEISEPMSPLSGPTRRVKPKLKRHGAVLEVPGSTKQLPGEPAPLFIPSEVVTSPPPLDQSSSRQMNSKTSVTGPSAAVNFLPSEMKRVDTPPPLKRKPTGYKGYFFDTGGTPSSDAEPETPEAGLTKRRGPIVSKMSLQSLVPKLSMPKLKKKPSCFATKGPNAQPPRDPLRVTSFEQTSYSQRYGDTRRAKRTQMRTYLEEMMREDDANESATSMPFEPNVPDHLPGSPLCPLSPKHKSGGRAICPMHGRKKAVKAGSKEAGTGDSPVKERHGAPTIVFESSQRDGSGSWEGKDWWRRT</sequence>
<feature type="region of interest" description="Disordered" evidence="1">
    <location>
        <begin position="176"/>
        <end position="273"/>
    </location>
</feature>